<evidence type="ECO:0000256" key="1">
    <source>
        <dbReference type="ARBA" id="ARBA00022553"/>
    </source>
</evidence>
<dbReference type="InterPro" id="IPR036390">
    <property type="entry name" value="WH_DNA-bd_sf"/>
</dbReference>
<dbReference type="PROSITE" id="PS50102">
    <property type="entry name" value="RRM"/>
    <property type="match status" value="1"/>
</dbReference>
<dbReference type="InterPro" id="IPR045180">
    <property type="entry name" value="La_dom_prot"/>
</dbReference>
<dbReference type="InParanoid" id="A0A673CI35"/>
<reference evidence="7" key="1">
    <citation type="submission" date="2019-06" db="EMBL/GenBank/DDBJ databases">
        <authorList>
            <consortium name="Wellcome Sanger Institute Data Sharing"/>
        </authorList>
    </citation>
    <scope>NUCLEOTIDE SEQUENCE [LARGE SCALE GENOMIC DNA]</scope>
</reference>
<dbReference type="InterPro" id="IPR000504">
    <property type="entry name" value="RRM_dom"/>
</dbReference>
<dbReference type="AlphaFoldDB" id="A0A673CI35"/>
<evidence type="ECO:0000259" key="5">
    <source>
        <dbReference type="PROSITE" id="PS50102"/>
    </source>
</evidence>
<dbReference type="PANTHER" id="PTHR22792:SF43">
    <property type="entry name" value="LA-RELATED PROTEIN 4B"/>
    <property type="match status" value="1"/>
</dbReference>
<keyword evidence="2 3" id="KW-0694">RNA-binding</keyword>
<dbReference type="SUPFAM" id="SSF54928">
    <property type="entry name" value="RNA-binding domain, RBD"/>
    <property type="match status" value="1"/>
</dbReference>
<dbReference type="InterPro" id="IPR012677">
    <property type="entry name" value="Nucleotide-bd_a/b_plait_sf"/>
</dbReference>
<accession>A0A673CI35</accession>
<keyword evidence="4" id="KW-0472">Membrane</keyword>
<keyword evidence="4" id="KW-0812">Transmembrane</keyword>
<keyword evidence="4" id="KW-1133">Transmembrane helix</keyword>
<evidence type="ECO:0000256" key="3">
    <source>
        <dbReference type="PROSITE-ProRule" id="PRU00332"/>
    </source>
</evidence>
<evidence type="ECO:0000256" key="4">
    <source>
        <dbReference type="SAM" id="Phobius"/>
    </source>
</evidence>
<proteinExistence type="predicted"/>
<evidence type="ECO:0000256" key="2">
    <source>
        <dbReference type="ARBA" id="ARBA00022884"/>
    </source>
</evidence>
<evidence type="ECO:0000313" key="8">
    <source>
        <dbReference type="Proteomes" id="UP000472271"/>
    </source>
</evidence>
<evidence type="ECO:0000259" key="6">
    <source>
        <dbReference type="PROSITE" id="PS50961"/>
    </source>
</evidence>
<protein>
    <recommendedName>
        <fullName evidence="9">HTH La-type RNA-binding domain-containing protein</fullName>
    </recommendedName>
</protein>
<dbReference type="InterPro" id="IPR058699">
    <property type="entry name" value="RRM_LARP4/4B"/>
</dbReference>
<dbReference type="PANTHER" id="PTHR22792">
    <property type="entry name" value="LUPUS LA PROTEIN-RELATED"/>
    <property type="match status" value="1"/>
</dbReference>
<dbReference type="PROSITE" id="PS50961">
    <property type="entry name" value="HTH_LA"/>
    <property type="match status" value="1"/>
</dbReference>
<dbReference type="SMART" id="SM00715">
    <property type="entry name" value="LA"/>
    <property type="match status" value="1"/>
</dbReference>
<feature type="domain" description="RRM" evidence="5">
    <location>
        <begin position="154"/>
        <end position="229"/>
    </location>
</feature>
<dbReference type="GO" id="GO:0045727">
    <property type="term" value="P:positive regulation of translation"/>
    <property type="evidence" value="ECO:0007669"/>
    <property type="project" value="TreeGrafter"/>
</dbReference>
<keyword evidence="1" id="KW-0597">Phosphoprotein</keyword>
<dbReference type="Pfam" id="PF26088">
    <property type="entry name" value="RRM_LARP4"/>
    <property type="match status" value="1"/>
</dbReference>
<dbReference type="Proteomes" id="UP000472271">
    <property type="component" value="Chromosome 20"/>
</dbReference>
<reference evidence="7" key="3">
    <citation type="submission" date="2025-09" db="UniProtKB">
        <authorList>
            <consortium name="Ensembl"/>
        </authorList>
    </citation>
    <scope>IDENTIFICATION</scope>
</reference>
<feature type="domain" description="HTH La-type RNA-binding" evidence="6">
    <location>
        <begin position="68"/>
        <end position="157"/>
    </location>
</feature>
<dbReference type="GO" id="GO:0005829">
    <property type="term" value="C:cytosol"/>
    <property type="evidence" value="ECO:0007669"/>
    <property type="project" value="TreeGrafter"/>
</dbReference>
<feature type="transmembrane region" description="Helical" evidence="4">
    <location>
        <begin position="42"/>
        <end position="61"/>
    </location>
</feature>
<evidence type="ECO:0000313" key="7">
    <source>
        <dbReference type="Ensembl" id="ENSSORP00005052964.1"/>
    </source>
</evidence>
<dbReference type="Gene3D" id="3.30.70.330">
    <property type="match status" value="1"/>
</dbReference>
<dbReference type="InterPro" id="IPR006630">
    <property type="entry name" value="La_HTH"/>
</dbReference>
<reference evidence="7" key="2">
    <citation type="submission" date="2025-08" db="UniProtKB">
        <authorList>
            <consortium name="Ensembl"/>
        </authorList>
    </citation>
    <scope>IDENTIFICATION</scope>
</reference>
<dbReference type="GO" id="GO:0003730">
    <property type="term" value="F:mRNA 3'-UTR binding"/>
    <property type="evidence" value="ECO:0007669"/>
    <property type="project" value="TreeGrafter"/>
</dbReference>
<dbReference type="GO" id="GO:0010494">
    <property type="term" value="C:cytoplasmic stress granule"/>
    <property type="evidence" value="ECO:0007669"/>
    <property type="project" value="TreeGrafter"/>
</dbReference>
<keyword evidence="8" id="KW-1185">Reference proteome</keyword>
<dbReference type="SUPFAM" id="SSF46785">
    <property type="entry name" value="Winged helix' DNA-binding domain"/>
    <property type="match status" value="1"/>
</dbReference>
<dbReference type="SMART" id="SM00360">
    <property type="entry name" value="RRM"/>
    <property type="match status" value="1"/>
</dbReference>
<organism evidence="7 8">
    <name type="scientific">Sphaeramia orbicularis</name>
    <name type="common">orbiculate cardinalfish</name>
    <dbReference type="NCBI Taxonomy" id="375764"/>
    <lineage>
        <taxon>Eukaryota</taxon>
        <taxon>Metazoa</taxon>
        <taxon>Chordata</taxon>
        <taxon>Craniata</taxon>
        <taxon>Vertebrata</taxon>
        <taxon>Euteleostomi</taxon>
        <taxon>Actinopterygii</taxon>
        <taxon>Neopterygii</taxon>
        <taxon>Teleostei</taxon>
        <taxon>Neoteleostei</taxon>
        <taxon>Acanthomorphata</taxon>
        <taxon>Gobiaria</taxon>
        <taxon>Kurtiformes</taxon>
        <taxon>Apogonoidei</taxon>
        <taxon>Apogonidae</taxon>
        <taxon>Apogoninae</taxon>
        <taxon>Sphaeramia</taxon>
    </lineage>
</organism>
<dbReference type="Ensembl" id="ENSSORT00005054218.1">
    <property type="protein sequence ID" value="ENSSORP00005052964.1"/>
    <property type="gene ID" value="ENSSORG00005023863.1"/>
</dbReference>
<sequence>VPEFQLESMGLTEADPTTLDYQTPTTEVPLVNGEASEPPVSGLSQIVMFFPFVVIRFVLLLWCYFGRLFIHFTLNILISVSAFLFIHREHLGNDLYLKSQMDSDQYLSISTLASLDKIKTLCTDVDTIADILKSLPLVEVAHCGQKVRPSQSRCVVILREIPKTTPAEEVEALFDTENLPKFLSCEFVSNDNWFITFKSEDDAQQAYQYLREEVRVFKGKPLMVRIKAKTMAVTSYAPKNGFRPSQLDHCGSQYSYYPPAYQQPCHTHIATQPLYDFTDAWAPSVTGYPGCAEVRSLLFPQCMTEQTP</sequence>
<dbReference type="Pfam" id="PF05383">
    <property type="entry name" value="La"/>
    <property type="match status" value="1"/>
</dbReference>
<evidence type="ECO:0008006" key="9">
    <source>
        <dbReference type="Google" id="ProtNLM"/>
    </source>
</evidence>
<dbReference type="InterPro" id="IPR035979">
    <property type="entry name" value="RBD_domain_sf"/>
</dbReference>
<dbReference type="Gene3D" id="1.10.10.10">
    <property type="entry name" value="Winged helix-like DNA-binding domain superfamily/Winged helix DNA-binding domain"/>
    <property type="match status" value="1"/>
</dbReference>
<name>A0A673CI35_9TELE</name>
<dbReference type="InterPro" id="IPR036388">
    <property type="entry name" value="WH-like_DNA-bd_sf"/>
</dbReference>
<feature type="transmembrane region" description="Helical" evidence="4">
    <location>
        <begin position="68"/>
        <end position="86"/>
    </location>
</feature>